<dbReference type="Gene3D" id="3.40.30.110">
    <property type="match status" value="2"/>
</dbReference>
<dbReference type="PROSITE" id="PS50404">
    <property type="entry name" value="GST_NTER"/>
    <property type="match status" value="1"/>
</dbReference>
<gene>
    <name evidence="2" type="ORF">PPACK8108_LOCUS26142</name>
</gene>
<dbReference type="AlphaFoldDB" id="A0AAV0BWR6"/>
<dbReference type="EMBL" id="CALTRL010006371">
    <property type="protein sequence ID" value="CAH7690713.1"/>
    <property type="molecule type" value="Genomic_DNA"/>
</dbReference>
<dbReference type="InterPro" id="IPR036249">
    <property type="entry name" value="Thioredoxin-like_sf"/>
</dbReference>
<feature type="domain" description="GST N-terminal" evidence="1">
    <location>
        <begin position="1"/>
        <end position="75"/>
    </location>
</feature>
<protein>
    <recommendedName>
        <fullName evidence="1">GST N-terminal domain-containing protein</fullName>
    </recommendedName>
</protein>
<dbReference type="Proteomes" id="UP001153365">
    <property type="component" value="Unassembled WGS sequence"/>
</dbReference>
<accession>A0AAV0BWR6</accession>
<name>A0AAV0BWR6_PHAPC</name>
<sequence length="368" mass="42138">MADQGSPFANKVNLLLTIRKIPYFTVLVNLIPPRPELELLGIDYRRVPVLAINDTVYCDTFKIAEAIESIYPDSDDHPSIYPKLRFLSQDHHHLKGHLSLIERQFKVLQDVCIQFWTDRALFQLSLGLIPWEKLPEAFIQDREKYIGHKIDFEDLKKTRPISISNLRAQLELLGGLLSLKEEEEEEEEDDQVFLFSGSKDYPSFLDVSIYVILELIFTIGGDESKSLKAQIFGTIDGNRSPQRIEKWFDSIRAFQQEHKLDGPSTVISADEANRKISERGELQNDLKDKIAKGPLTTDEKIYGLGEEVKVVPDDTGKVATIGRLIEIDTRSIILLVERRDGTGRSCRVCFPRLGFKILNRDQQDRVKL</sequence>
<evidence type="ECO:0000259" key="1">
    <source>
        <dbReference type="PROSITE" id="PS50404"/>
    </source>
</evidence>
<dbReference type="CDD" id="cd00570">
    <property type="entry name" value="GST_N_family"/>
    <property type="match status" value="1"/>
</dbReference>
<comment type="caution">
    <text evidence="2">The sequence shown here is derived from an EMBL/GenBank/DDBJ whole genome shotgun (WGS) entry which is preliminary data.</text>
</comment>
<dbReference type="Pfam" id="PF13417">
    <property type="entry name" value="GST_N_3"/>
    <property type="match status" value="1"/>
</dbReference>
<evidence type="ECO:0000313" key="2">
    <source>
        <dbReference type="EMBL" id="CAH7690713.1"/>
    </source>
</evidence>
<proteinExistence type="predicted"/>
<reference evidence="2" key="1">
    <citation type="submission" date="2022-06" db="EMBL/GenBank/DDBJ databases">
        <authorList>
            <consortium name="SYNGENTA / RWTH Aachen University"/>
        </authorList>
    </citation>
    <scope>NUCLEOTIDE SEQUENCE</scope>
</reference>
<dbReference type="SUPFAM" id="SSF52833">
    <property type="entry name" value="Thioredoxin-like"/>
    <property type="match status" value="1"/>
</dbReference>
<evidence type="ECO:0000313" key="3">
    <source>
        <dbReference type="Proteomes" id="UP001153365"/>
    </source>
</evidence>
<dbReference type="InterPro" id="IPR004045">
    <property type="entry name" value="Glutathione_S-Trfase_N"/>
</dbReference>
<keyword evidence="3" id="KW-1185">Reference proteome</keyword>
<organism evidence="2 3">
    <name type="scientific">Phakopsora pachyrhizi</name>
    <name type="common">Asian soybean rust disease fungus</name>
    <dbReference type="NCBI Taxonomy" id="170000"/>
    <lineage>
        <taxon>Eukaryota</taxon>
        <taxon>Fungi</taxon>
        <taxon>Dikarya</taxon>
        <taxon>Basidiomycota</taxon>
        <taxon>Pucciniomycotina</taxon>
        <taxon>Pucciniomycetes</taxon>
        <taxon>Pucciniales</taxon>
        <taxon>Phakopsoraceae</taxon>
        <taxon>Phakopsora</taxon>
    </lineage>
</organism>